<dbReference type="OrthoDB" id="112668at2759"/>
<organism evidence="3 4">
    <name type="scientific">Daedalea quercina L-15889</name>
    <dbReference type="NCBI Taxonomy" id="1314783"/>
    <lineage>
        <taxon>Eukaryota</taxon>
        <taxon>Fungi</taxon>
        <taxon>Dikarya</taxon>
        <taxon>Basidiomycota</taxon>
        <taxon>Agaricomycotina</taxon>
        <taxon>Agaricomycetes</taxon>
        <taxon>Polyporales</taxon>
        <taxon>Fomitopsis</taxon>
    </lineage>
</organism>
<feature type="domain" description="DRBM" evidence="2">
    <location>
        <begin position="12"/>
        <end position="81"/>
    </location>
</feature>
<dbReference type="Proteomes" id="UP000076727">
    <property type="component" value="Unassembled WGS sequence"/>
</dbReference>
<reference evidence="3 4" key="1">
    <citation type="journal article" date="2016" name="Mol. Biol. Evol.">
        <title>Comparative Genomics of Early-Diverging Mushroom-Forming Fungi Provides Insights into the Origins of Lignocellulose Decay Capabilities.</title>
        <authorList>
            <person name="Nagy L.G."/>
            <person name="Riley R."/>
            <person name="Tritt A."/>
            <person name="Adam C."/>
            <person name="Daum C."/>
            <person name="Floudas D."/>
            <person name="Sun H."/>
            <person name="Yadav J.S."/>
            <person name="Pangilinan J."/>
            <person name="Larsson K.H."/>
            <person name="Matsuura K."/>
            <person name="Barry K."/>
            <person name="Labutti K."/>
            <person name="Kuo R."/>
            <person name="Ohm R.A."/>
            <person name="Bhattacharya S.S."/>
            <person name="Shirouzu T."/>
            <person name="Yoshinaga Y."/>
            <person name="Martin F.M."/>
            <person name="Grigoriev I.V."/>
            <person name="Hibbett D.S."/>
        </authorList>
    </citation>
    <scope>NUCLEOTIDE SEQUENCE [LARGE SCALE GENOMIC DNA]</scope>
    <source>
        <strain evidence="3 4">L-15889</strain>
    </source>
</reference>
<dbReference type="Pfam" id="PF00035">
    <property type="entry name" value="dsrm"/>
    <property type="match status" value="1"/>
</dbReference>
<protein>
    <recommendedName>
        <fullName evidence="2">DRBM domain-containing protein</fullName>
    </recommendedName>
</protein>
<keyword evidence="4" id="KW-1185">Reference proteome</keyword>
<dbReference type="SMART" id="SM00358">
    <property type="entry name" value="DSRM"/>
    <property type="match status" value="1"/>
</dbReference>
<dbReference type="EMBL" id="KV429124">
    <property type="protein sequence ID" value="KZT64580.1"/>
    <property type="molecule type" value="Genomic_DNA"/>
</dbReference>
<dbReference type="PROSITE" id="PS50137">
    <property type="entry name" value="DS_RBD"/>
    <property type="match status" value="1"/>
</dbReference>
<proteinExistence type="predicted"/>
<evidence type="ECO:0000313" key="3">
    <source>
        <dbReference type="EMBL" id="KZT64580.1"/>
    </source>
</evidence>
<dbReference type="SUPFAM" id="SSF54768">
    <property type="entry name" value="dsRNA-binding domain-like"/>
    <property type="match status" value="1"/>
</dbReference>
<evidence type="ECO:0000313" key="4">
    <source>
        <dbReference type="Proteomes" id="UP000076727"/>
    </source>
</evidence>
<accession>A0A165LLL6</accession>
<dbReference type="InterPro" id="IPR014720">
    <property type="entry name" value="dsRBD_dom"/>
</dbReference>
<evidence type="ECO:0000256" key="1">
    <source>
        <dbReference type="PROSITE-ProRule" id="PRU00266"/>
    </source>
</evidence>
<keyword evidence="1" id="KW-0694">RNA-binding</keyword>
<name>A0A165LLL6_9APHY</name>
<dbReference type="Gene3D" id="3.30.160.20">
    <property type="match status" value="1"/>
</dbReference>
<dbReference type="GO" id="GO:0003723">
    <property type="term" value="F:RNA binding"/>
    <property type="evidence" value="ECO:0007669"/>
    <property type="project" value="UniProtKB-UniRule"/>
</dbReference>
<gene>
    <name evidence="3" type="ORF">DAEQUDRAFT_769571</name>
</gene>
<sequence length="86" mass="9723">MSTNQDNKPISHWRMELNNIVQKNKALGEVKWDKDYSPHGHQGPWTAVVRINGVEYGTGQGSSKDAAREVAAKMAYEEVVRRLRGE</sequence>
<evidence type="ECO:0000259" key="2">
    <source>
        <dbReference type="PROSITE" id="PS50137"/>
    </source>
</evidence>
<dbReference type="AlphaFoldDB" id="A0A165LLL6"/>